<reference evidence="5" key="2">
    <citation type="journal article" date="2018" name="Environ. Sci. Technol.">
        <title>The Toxicogenome of Hyalella azteca: A Model for Sediment Ecotoxicology and Evolutionary Toxicology.</title>
        <authorList>
            <person name="Poynton H.C."/>
            <person name="Hasenbein S."/>
            <person name="Benoit J.B."/>
            <person name="Sepulveda M.S."/>
            <person name="Poelchau M.F."/>
            <person name="Hughes D.S.T."/>
            <person name="Murali S.C."/>
            <person name="Chen S."/>
            <person name="Glastad K.M."/>
            <person name="Goodisman M.A.D."/>
            <person name="Werren J.H."/>
            <person name="Vineis J.H."/>
            <person name="Bowen J.L."/>
            <person name="Friedrich M."/>
            <person name="Jones J."/>
            <person name="Robertson H.M."/>
            <person name="Feyereisen R."/>
            <person name="Mechler-Hickson A."/>
            <person name="Mathers N."/>
            <person name="Lee C.E."/>
            <person name="Colbourne J.K."/>
            <person name="Biales A."/>
            <person name="Johnston J.S."/>
            <person name="Wellborn G.A."/>
            <person name="Rosendale A.J."/>
            <person name="Cridge A.G."/>
            <person name="Munoz-Torres M.C."/>
            <person name="Bain P.A."/>
            <person name="Manny A.R."/>
            <person name="Major K.M."/>
            <person name="Lambert F.N."/>
            <person name="Vulpe C.D."/>
            <person name="Tuck P."/>
            <person name="Blalock B.J."/>
            <person name="Lin Y.Y."/>
            <person name="Smith M.E."/>
            <person name="Ochoa-Acuna H."/>
            <person name="Chen M.M."/>
            <person name="Childers C.P."/>
            <person name="Qu J."/>
            <person name="Dugan S."/>
            <person name="Lee S.L."/>
            <person name="Chao H."/>
            <person name="Dinh H."/>
            <person name="Han Y."/>
            <person name="Doddapaneni H."/>
            <person name="Worley K.C."/>
            <person name="Muzny D.M."/>
            <person name="Gibbs R.A."/>
            <person name="Richards S."/>
        </authorList>
    </citation>
    <scope>NUCLEOTIDE SEQUENCE</scope>
    <source>
        <strain evidence="5">HAZT.00-mixed</strain>
        <tissue evidence="5">Whole organism</tissue>
    </source>
</reference>
<dbReference type="Proteomes" id="UP000711488">
    <property type="component" value="Unassembled WGS sequence"/>
</dbReference>
<evidence type="ECO:0000256" key="1">
    <source>
        <dbReference type="ARBA" id="ARBA00022723"/>
    </source>
</evidence>
<dbReference type="InterPro" id="IPR036163">
    <property type="entry name" value="HMA_dom_sf"/>
</dbReference>
<keyword evidence="3" id="KW-0186">Copper</keyword>
<dbReference type="PROSITE" id="PS01047">
    <property type="entry name" value="HMA_1"/>
    <property type="match status" value="1"/>
</dbReference>
<dbReference type="PROSITE" id="PS50846">
    <property type="entry name" value="HMA_2"/>
    <property type="match status" value="1"/>
</dbReference>
<feature type="domain" description="HMA" evidence="4">
    <location>
        <begin position="3"/>
        <end position="69"/>
    </location>
</feature>
<dbReference type="PRINTS" id="PR00942">
    <property type="entry name" value="CUATPASEI"/>
</dbReference>
<dbReference type="AlphaFoldDB" id="A0A6A0H1D6"/>
<reference evidence="5" key="3">
    <citation type="submission" date="2019-06" db="EMBL/GenBank/DDBJ databases">
        <authorList>
            <person name="Poynton C."/>
            <person name="Hasenbein S."/>
            <person name="Benoit J.B."/>
            <person name="Sepulveda M.S."/>
            <person name="Poelchau M.F."/>
            <person name="Murali S.C."/>
            <person name="Chen S."/>
            <person name="Glastad K.M."/>
            <person name="Werren J.H."/>
            <person name="Vineis J.H."/>
            <person name="Bowen J.L."/>
            <person name="Friedrich M."/>
            <person name="Jones J."/>
            <person name="Robertson H.M."/>
            <person name="Feyereisen R."/>
            <person name="Mechler-Hickson A."/>
            <person name="Mathers N."/>
            <person name="Lee C.E."/>
            <person name="Colbourne J.K."/>
            <person name="Biales A."/>
            <person name="Johnston J.S."/>
            <person name="Wellborn G.A."/>
            <person name="Rosendale A.J."/>
            <person name="Cridge A.G."/>
            <person name="Munoz-Torres M.C."/>
            <person name="Bain P.A."/>
            <person name="Manny A.R."/>
            <person name="Major K.M."/>
            <person name="Lambert F.N."/>
            <person name="Vulpe C.D."/>
            <person name="Tuck P."/>
            <person name="Blalock B.J."/>
            <person name="Lin Y.-Y."/>
            <person name="Smith M.E."/>
            <person name="Ochoa-Acuna H."/>
            <person name="Chen M.-J.M."/>
            <person name="Childers C.P."/>
            <person name="Qu J."/>
            <person name="Dugan S."/>
            <person name="Lee S.L."/>
            <person name="Chao H."/>
            <person name="Dinh H."/>
            <person name="Han Y."/>
            <person name="Doddapaneni H."/>
            <person name="Worley K.C."/>
            <person name="Muzny D.M."/>
            <person name="Gibbs R.A."/>
            <person name="Richards S."/>
        </authorList>
    </citation>
    <scope>NUCLEOTIDE SEQUENCE</scope>
    <source>
        <strain evidence="5">HAZT.00-mixed</strain>
        <tissue evidence="5">Whole organism</tissue>
    </source>
</reference>
<keyword evidence="2" id="KW-0406">Ion transport</keyword>
<dbReference type="SUPFAM" id="SSF55008">
    <property type="entry name" value="HMA, heavy metal-associated domain"/>
    <property type="match status" value="1"/>
</dbReference>
<dbReference type="PANTHER" id="PTHR46594:SF4">
    <property type="entry name" value="P-TYPE CATION-TRANSPORTING ATPASE"/>
    <property type="match status" value="1"/>
</dbReference>
<dbReference type="PANTHER" id="PTHR46594">
    <property type="entry name" value="P-TYPE CATION-TRANSPORTING ATPASE"/>
    <property type="match status" value="1"/>
</dbReference>
<evidence type="ECO:0000256" key="2">
    <source>
        <dbReference type="ARBA" id="ARBA00022796"/>
    </source>
</evidence>
<dbReference type="InterPro" id="IPR006122">
    <property type="entry name" value="HMA_Cu_ion-bd"/>
</dbReference>
<proteinExistence type="predicted"/>
<organism evidence="5">
    <name type="scientific">Hyalella azteca</name>
    <name type="common">Amphipod</name>
    <dbReference type="NCBI Taxonomy" id="294128"/>
    <lineage>
        <taxon>Eukaryota</taxon>
        <taxon>Metazoa</taxon>
        <taxon>Ecdysozoa</taxon>
        <taxon>Arthropoda</taxon>
        <taxon>Crustacea</taxon>
        <taxon>Multicrustacea</taxon>
        <taxon>Malacostraca</taxon>
        <taxon>Eumalacostraca</taxon>
        <taxon>Peracarida</taxon>
        <taxon>Amphipoda</taxon>
        <taxon>Senticaudata</taxon>
        <taxon>Talitrida</taxon>
        <taxon>Talitroidea</taxon>
        <taxon>Hyalellidae</taxon>
        <taxon>Hyalella</taxon>
    </lineage>
</organism>
<dbReference type="GO" id="GO:0006825">
    <property type="term" value="P:copper ion transport"/>
    <property type="evidence" value="ECO:0007669"/>
    <property type="project" value="UniProtKB-KW"/>
</dbReference>
<reference evidence="5" key="1">
    <citation type="submission" date="2014-08" db="EMBL/GenBank/DDBJ databases">
        <authorList>
            <person name="Murali S."/>
            <person name="Richards S."/>
            <person name="Bandaranaike D."/>
            <person name="Bellair M."/>
            <person name="Blankenburg K."/>
            <person name="Chao H."/>
            <person name="Dinh H."/>
            <person name="Doddapaneni H."/>
            <person name="Dugan-Rocha S."/>
            <person name="Elkadiri S."/>
            <person name="Gnanaolivu R."/>
            <person name="Hughes D."/>
            <person name="Lee S."/>
            <person name="Li M."/>
            <person name="Ming W."/>
            <person name="Munidasa M."/>
            <person name="Muniz J."/>
            <person name="Nguyen L."/>
            <person name="Osuji N."/>
            <person name="Pu L.-L."/>
            <person name="Puazo M."/>
            <person name="Skinner E."/>
            <person name="Qu C."/>
            <person name="Quiroz J."/>
            <person name="Raj R."/>
            <person name="Weissenberger G."/>
            <person name="Xin Y."/>
            <person name="Zou X."/>
            <person name="Han Y."/>
            <person name="Worley K."/>
            <person name="Muzny D."/>
            <person name="Gibbs R."/>
        </authorList>
    </citation>
    <scope>NUCLEOTIDE SEQUENCE</scope>
    <source>
        <strain evidence="5">HAZT.00-mixed</strain>
        <tissue evidence="5">Whole organism</tissue>
    </source>
</reference>
<evidence type="ECO:0000256" key="3">
    <source>
        <dbReference type="ARBA" id="ARBA00023008"/>
    </source>
</evidence>
<evidence type="ECO:0000259" key="4">
    <source>
        <dbReference type="PROSITE" id="PS50846"/>
    </source>
</evidence>
<dbReference type="NCBIfam" id="TIGR00003">
    <property type="entry name" value="copper ion binding protein"/>
    <property type="match status" value="1"/>
</dbReference>
<dbReference type="InterPro" id="IPR006121">
    <property type="entry name" value="HMA_dom"/>
</dbReference>
<dbReference type="InterPro" id="IPR017969">
    <property type="entry name" value="Heavy-metal-associated_CS"/>
</dbReference>
<dbReference type="Gene3D" id="3.30.70.100">
    <property type="match status" value="1"/>
</dbReference>
<keyword evidence="2" id="KW-0813">Transport</keyword>
<dbReference type="Pfam" id="PF00403">
    <property type="entry name" value="HMA"/>
    <property type="match status" value="1"/>
</dbReference>
<gene>
    <name evidence="5" type="ORF">HAZT_HAZT001931</name>
</gene>
<evidence type="ECO:0000313" key="5">
    <source>
        <dbReference type="EMBL" id="KAA0194712.1"/>
    </source>
</evidence>
<dbReference type="EMBL" id="JQDR03010098">
    <property type="protein sequence ID" value="KAA0194712.1"/>
    <property type="molecule type" value="Genomic_DNA"/>
</dbReference>
<keyword evidence="2" id="KW-0187">Copper transport</keyword>
<dbReference type="CDD" id="cd00371">
    <property type="entry name" value="HMA"/>
    <property type="match status" value="1"/>
</dbReference>
<name>A0A6A0H1D6_HYAAZ</name>
<accession>A0A6A0H1D6</accession>
<sequence length="136" mass="14285">MLTVTVLSVDGMTCQSCVQSIESHVGALEGVNKITVQLKPGRATVLHDTSMLSPQQVCEAIDDMGFTCLILPSDCDGHRSVGDGATSSMDDISLDIENFESKKLVDDIDCACGDTLVEVAITGENRIPGHPAYGAG</sequence>
<dbReference type="FunFam" id="3.30.70.100:FF:000001">
    <property type="entry name" value="ATPase copper transporting beta"/>
    <property type="match status" value="1"/>
</dbReference>
<dbReference type="GO" id="GO:0005507">
    <property type="term" value="F:copper ion binding"/>
    <property type="evidence" value="ECO:0007669"/>
    <property type="project" value="InterPro"/>
</dbReference>
<protein>
    <recommendedName>
        <fullName evidence="4">HMA domain-containing protein</fullName>
    </recommendedName>
</protein>
<comment type="caution">
    <text evidence="5">The sequence shown here is derived from an EMBL/GenBank/DDBJ whole genome shotgun (WGS) entry which is preliminary data.</text>
</comment>
<keyword evidence="1" id="KW-0479">Metal-binding</keyword>